<dbReference type="PANTHER" id="PTHR32463">
    <property type="entry name" value="L-FUCOSE KINASE"/>
    <property type="match status" value="1"/>
</dbReference>
<proteinExistence type="predicted"/>
<name>X0XD99_9ZZZZ</name>
<accession>X0XD99</accession>
<dbReference type="Pfam" id="PF08544">
    <property type="entry name" value="GHMP_kinases_C"/>
    <property type="match status" value="1"/>
</dbReference>
<feature type="non-terminal residue" evidence="4">
    <location>
        <position position="1"/>
    </location>
</feature>
<evidence type="ECO:0000256" key="2">
    <source>
        <dbReference type="ARBA" id="ARBA00022777"/>
    </source>
</evidence>
<dbReference type="EMBL" id="BARS01035828">
    <property type="protein sequence ID" value="GAG22931.1"/>
    <property type="molecule type" value="Genomic_DNA"/>
</dbReference>
<keyword evidence="2" id="KW-0418">Kinase</keyword>
<comment type="caution">
    <text evidence="4">The sequence shown here is derived from an EMBL/GenBank/DDBJ whole genome shotgun (WGS) entry which is preliminary data.</text>
</comment>
<organism evidence="4">
    <name type="scientific">marine sediment metagenome</name>
    <dbReference type="NCBI Taxonomy" id="412755"/>
    <lineage>
        <taxon>unclassified sequences</taxon>
        <taxon>metagenomes</taxon>
        <taxon>ecological metagenomes</taxon>
    </lineage>
</organism>
<dbReference type="Gene3D" id="3.30.70.890">
    <property type="entry name" value="GHMP kinase, C-terminal domain"/>
    <property type="match status" value="1"/>
</dbReference>
<dbReference type="PANTHER" id="PTHR32463:SF0">
    <property type="entry name" value="L-FUCOSE KINASE"/>
    <property type="match status" value="1"/>
</dbReference>
<reference evidence="4" key="1">
    <citation type="journal article" date="2014" name="Front. Microbiol.">
        <title>High frequency of phylogenetically diverse reductive dehalogenase-homologous genes in deep subseafloor sedimentary metagenomes.</title>
        <authorList>
            <person name="Kawai M."/>
            <person name="Futagami T."/>
            <person name="Toyoda A."/>
            <person name="Takaki Y."/>
            <person name="Nishi S."/>
            <person name="Hori S."/>
            <person name="Arai W."/>
            <person name="Tsubouchi T."/>
            <person name="Morono Y."/>
            <person name="Uchiyama I."/>
            <person name="Ito T."/>
            <person name="Fujiyama A."/>
            <person name="Inagaki F."/>
            <person name="Takami H."/>
        </authorList>
    </citation>
    <scope>NUCLEOTIDE SEQUENCE</scope>
    <source>
        <strain evidence="4">Expedition CK06-06</strain>
    </source>
</reference>
<evidence type="ECO:0000313" key="4">
    <source>
        <dbReference type="EMBL" id="GAG22931.1"/>
    </source>
</evidence>
<dbReference type="PRINTS" id="PR00960">
    <property type="entry name" value="LMBPPROTEIN"/>
</dbReference>
<keyword evidence="1" id="KW-0808">Transferase</keyword>
<dbReference type="SUPFAM" id="SSF55060">
    <property type="entry name" value="GHMP Kinase, C-terminal domain"/>
    <property type="match status" value="1"/>
</dbReference>
<dbReference type="GO" id="GO:0005524">
    <property type="term" value="F:ATP binding"/>
    <property type="evidence" value="ECO:0007669"/>
    <property type="project" value="InterPro"/>
</dbReference>
<dbReference type="InterPro" id="IPR052203">
    <property type="entry name" value="GHMP_Kinase-Related"/>
</dbReference>
<dbReference type="GO" id="GO:0042352">
    <property type="term" value="P:GDP-L-fucose salvage"/>
    <property type="evidence" value="ECO:0007669"/>
    <property type="project" value="TreeGrafter"/>
</dbReference>
<dbReference type="AlphaFoldDB" id="X0XD99"/>
<sequence length="158" mass="17555">LAIHDGVVQGLENRVLLFYTGMKRMASDVLGDESRAISGGDEDVTRALHSVKEIGLQVREALEQGNFRRFGGLLDRHWESKKRLSRKVSSGQVDRWYELARRNGALGGKLVGAGGGGFFMFCCESDNEARLREAMAAEGLREMRFAIDFEGSKVLVNF</sequence>
<dbReference type="InterPro" id="IPR036554">
    <property type="entry name" value="GHMP_kinase_C_sf"/>
</dbReference>
<feature type="domain" description="GHMP kinase C-terminal" evidence="3">
    <location>
        <begin position="59"/>
        <end position="138"/>
    </location>
</feature>
<protein>
    <recommendedName>
        <fullName evidence="3">GHMP kinase C-terminal domain-containing protein</fullName>
    </recommendedName>
</protein>
<dbReference type="GO" id="GO:0050201">
    <property type="term" value="F:fucokinase activity"/>
    <property type="evidence" value="ECO:0007669"/>
    <property type="project" value="TreeGrafter"/>
</dbReference>
<evidence type="ECO:0000259" key="3">
    <source>
        <dbReference type="Pfam" id="PF08544"/>
    </source>
</evidence>
<dbReference type="InterPro" id="IPR013750">
    <property type="entry name" value="GHMP_kinase_C_dom"/>
</dbReference>
<dbReference type="InterPro" id="IPR001174">
    <property type="entry name" value="HddA/FKP"/>
</dbReference>
<gene>
    <name evidence="4" type="ORF">S01H1_55142</name>
</gene>
<evidence type="ECO:0000256" key="1">
    <source>
        <dbReference type="ARBA" id="ARBA00022679"/>
    </source>
</evidence>